<feature type="region of interest" description="Disordered" evidence="1">
    <location>
        <begin position="1"/>
        <end position="61"/>
    </location>
</feature>
<dbReference type="EMBL" id="CP074135">
    <property type="protein sequence ID" value="QUX26391.1"/>
    <property type="molecule type" value="Genomic_DNA"/>
</dbReference>
<proteinExistence type="predicted"/>
<evidence type="ECO:0000313" key="4">
    <source>
        <dbReference type="Proteomes" id="UP000676079"/>
    </source>
</evidence>
<evidence type="ECO:0000313" key="3">
    <source>
        <dbReference type="EMBL" id="QUX26403.1"/>
    </source>
</evidence>
<keyword evidence="3" id="KW-0614">Plasmid</keyword>
<sequence length="115" mass="12154">MSAAKRKAAPAPDMGGLTDDWQKMTSLRQGEHGRQEAPTPAAPDRAPAPEASRSGPGAMTRRSWYASADAVEALAKAVDDIHHATRAPKHAVVSELFRVAAAAAPHVQQKLAPKE</sequence>
<feature type="compositionally biased region" description="Low complexity" evidence="1">
    <location>
        <begin position="37"/>
        <end position="51"/>
    </location>
</feature>
<geneLocation type="plasmid" evidence="3 4">
    <name>unnamed3</name>
</geneLocation>
<name>A0A975KUC5_9ACTN</name>
<reference evidence="4" key="1">
    <citation type="submission" date="2021-05" db="EMBL/GenBank/DDBJ databases">
        <title>Direct Submission.</title>
        <authorList>
            <person name="Li K."/>
            <person name="Gao J."/>
        </authorList>
    </citation>
    <scope>NUCLEOTIDE SEQUENCE [LARGE SCALE GENOMIC DNA]</scope>
    <source>
        <strain evidence="4">Mg02</strain>
        <plasmid evidence="4">unnamed3</plasmid>
    </source>
</reference>
<organism evidence="3 4">
    <name type="scientific">Nocardiopsis changdeensis</name>
    <dbReference type="NCBI Taxonomy" id="2831969"/>
    <lineage>
        <taxon>Bacteria</taxon>
        <taxon>Bacillati</taxon>
        <taxon>Actinomycetota</taxon>
        <taxon>Actinomycetes</taxon>
        <taxon>Streptosporangiales</taxon>
        <taxon>Nocardiopsidaceae</taxon>
        <taxon>Nocardiopsis</taxon>
    </lineage>
</organism>
<gene>
    <name evidence="2" type="ORF">KGD84_32345</name>
    <name evidence="3" type="ORF">KGD84_32410</name>
</gene>
<dbReference type="EMBL" id="CP074135">
    <property type="protein sequence ID" value="QUX26403.1"/>
    <property type="molecule type" value="Genomic_DNA"/>
</dbReference>
<evidence type="ECO:0000256" key="1">
    <source>
        <dbReference type="SAM" id="MobiDB-lite"/>
    </source>
</evidence>
<keyword evidence="4" id="KW-1185">Reference proteome</keyword>
<protein>
    <submittedName>
        <fullName evidence="3">Uncharacterized protein</fullName>
    </submittedName>
</protein>
<reference evidence="3" key="2">
    <citation type="submission" date="2021-05" db="EMBL/GenBank/DDBJ databases">
        <authorList>
            <person name="Li K."/>
            <person name="Gao J."/>
        </authorList>
    </citation>
    <scope>NUCLEOTIDE SEQUENCE</scope>
    <source>
        <strain evidence="3">Mg02</strain>
        <plasmid evidence="3">unnamed3</plasmid>
    </source>
</reference>
<dbReference type="Proteomes" id="UP000676079">
    <property type="component" value="Plasmid unnamed3"/>
</dbReference>
<evidence type="ECO:0000313" key="2">
    <source>
        <dbReference type="EMBL" id="QUX26391.1"/>
    </source>
</evidence>
<dbReference type="RefSeq" id="WP_220566151.1">
    <property type="nucleotide sequence ID" value="NZ_CP074135.1"/>
</dbReference>
<accession>A0A975KUC5</accession>